<dbReference type="GO" id="GO:0046872">
    <property type="term" value="F:metal ion binding"/>
    <property type="evidence" value="ECO:0007669"/>
    <property type="project" value="UniProtKB-KW"/>
</dbReference>
<dbReference type="PANTHER" id="PTHR43273">
    <property type="entry name" value="ANAEROBIC SULFATASE-MATURATING ENZYME HOMOLOG ASLB-RELATED"/>
    <property type="match status" value="1"/>
</dbReference>
<dbReference type="AlphaFoldDB" id="A0A0A0IB41"/>
<dbReference type="CDD" id="cd01335">
    <property type="entry name" value="Radical_SAM"/>
    <property type="match status" value="1"/>
</dbReference>
<evidence type="ECO:0000256" key="3">
    <source>
        <dbReference type="ARBA" id="ARBA00022691"/>
    </source>
</evidence>
<dbReference type="NCBIfam" id="NF010321">
    <property type="entry name" value="PRK13758.1"/>
    <property type="match status" value="1"/>
</dbReference>
<gene>
    <name evidence="9" type="ORF">Z955_12070</name>
</gene>
<dbReference type="CDD" id="cd21120">
    <property type="entry name" value="SPASM_anSME"/>
    <property type="match status" value="1"/>
</dbReference>
<keyword evidence="2" id="KW-0004">4Fe-4S</keyword>
<evidence type="ECO:0000313" key="9">
    <source>
        <dbReference type="EMBL" id="KGM97566.1"/>
    </source>
</evidence>
<evidence type="ECO:0000256" key="1">
    <source>
        <dbReference type="ARBA" id="ARBA00001966"/>
    </source>
</evidence>
<reference evidence="9 10" key="1">
    <citation type="submission" date="2014-01" db="EMBL/GenBank/DDBJ databases">
        <title>Plasmidome dynamics in the species complex Clostridium novyi sensu lato converts strains of independent lineages into distinctly different pathogens.</title>
        <authorList>
            <person name="Skarin H."/>
            <person name="Segerman B."/>
        </authorList>
    </citation>
    <scope>NUCLEOTIDE SEQUENCE [LARGE SCALE GENOMIC DNA]</scope>
    <source>
        <strain evidence="9 10">DC5</strain>
    </source>
</reference>
<comment type="cofactor">
    <cofactor evidence="1">
        <name>[4Fe-4S] cluster</name>
        <dbReference type="ChEBI" id="CHEBI:49883"/>
    </cofactor>
</comment>
<dbReference type="InterPro" id="IPR034485">
    <property type="entry name" value="Anaerobic_Cys-type_sulfatase-m"/>
</dbReference>
<dbReference type="SFLD" id="SFLDG01384">
    <property type="entry name" value="thioether_bond_formation_requi"/>
    <property type="match status" value="1"/>
</dbReference>
<dbReference type="SFLD" id="SFLDG01067">
    <property type="entry name" value="SPASM/twitch_domain_containing"/>
    <property type="match status" value="1"/>
</dbReference>
<keyword evidence="6" id="KW-0411">Iron-sulfur</keyword>
<dbReference type="SFLD" id="SFLDG01386">
    <property type="entry name" value="main_SPASM_domain-containing"/>
    <property type="match status" value="1"/>
</dbReference>
<keyword evidence="4" id="KW-0479">Metal-binding</keyword>
<evidence type="ECO:0000313" key="10">
    <source>
        <dbReference type="Proteomes" id="UP000030014"/>
    </source>
</evidence>
<dbReference type="Proteomes" id="UP000030014">
    <property type="component" value="Unassembled WGS sequence"/>
</dbReference>
<dbReference type="GO" id="GO:0051539">
    <property type="term" value="F:4 iron, 4 sulfur cluster binding"/>
    <property type="evidence" value="ECO:0007669"/>
    <property type="project" value="UniProtKB-KW"/>
</dbReference>
<evidence type="ECO:0000256" key="5">
    <source>
        <dbReference type="ARBA" id="ARBA00023004"/>
    </source>
</evidence>
<dbReference type="Pfam" id="PF04055">
    <property type="entry name" value="Radical_SAM"/>
    <property type="match status" value="1"/>
</dbReference>
<evidence type="ECO:0000256" key="2">
    <source>
        <dbReference type="ARBA" id="ARBA00022485"/>
    </source>
</evidence>
<dbReference type="Gene3D" id="3.20.20.70">
    <property type="entry name" value="Aldolase class I"/>
    <property type="match status" value="1"/>
</dbReference>
<name>A0A0A0IB41_CLOBO</name>
<organism evidence="9 10">
    <name type="scientific">Clostridium botulinum C/D str. DC5</name>
    <dbReference type="NCBI Taxonomy" id="1443128"/>
    <lineage>
        <taxon>Bacteria</taxon>
        <taxon>Bacillati</taxon>
        <taxon>Bacillota</taxon>
        <taxon>Clostridia</taxon>
        <taxon>Eubacteriales</taxon>
        <taxon>Clostridiaceae</taxon>
        <taxon>Clostridium</taxon>
    </lineage>
</organism>
<dbReference type="EMBL" id="JDRY01000063">
    <property type="protein sequence ID" value="KGM97566.1"/>
    <property type="molecule type" value="Genomic_DNA"/>
</dbReference>
<dbReference type="PANTHER" id="PTHR43273:SF3">
    <property type="entry name" value="ANAEROBIC SULFATASE-MATURATING ENZYME HOMOLOG ASLB-RELATED"/>
    <property type="match status" value="1"/>
</dbReference>
<evidence type="ECO:0000256" key="6">
    <source>
        <dbReference type="ARBA" id="ARBA00023014"/>
    </source>
</evidence>
<dbReference type="SFLD" id="SFLDG01072">
    <property type="entry name" value="dehydrogenase_like"/>
    <property type="match status" value="1"/>
</dbReference>
<dbReference type="InterPro" id="IPR013785">
    <property type="entry name" value="Aldolase_TIM"/>
</dbReference>
<dbReference type="SFLD" id="SFLDS00029">
    <property type="entry name" value="Radical_SAM"/>
    <property type="match status" value="1"/>
</dbReference>
<dbReference type="RefSeq" id="WP_039257304.1">
    <property type="nucleotide sequence ID" value="NZ_JDRY01000063.1"/>
</dbReference>
<comment type="caution">
    <text evidence="9">The sequence shown here is derived from an EMBL/GenBank/DDBJ whole genome shotgun (WGS) entry which is preliminary data.</text>
</comment>
<proteinExistence type="inferred from homology"/>
<dbReference type="SUPFAM" id="SSF102114">
    <property type="entry name" value="Radical SAM enzymes"/>
    <property type="match status" value="1"/>
</dbReference>
<dbReference type="InterPro" id="IPR023867">
    <property type="entry name" value="Sulphatase_maturase_rSAM"/>
</dbReference>
<keyword evidence="5" id="KW-0408">Iron</keyword>
<evidence type="ECO:0000259" key="8">
    <source>
        <dbReference type="PROSITE" id="PS51918"/>
    </source>
</evidence>
<dbReference type="InterPro" id="IPR023885">
    <property type="entry name" value="4Fe4S-binding_SPASM_dom"/>
</dbReference>
<evidence type="ECO:0000256" key="4">
    <source>
        <dbReference type="ARBA" id="ARBA00022723"/>
    </source>
</evidence>
<dbReference type="InterPro" id="IPR058240">
    <property type="entry name" value="rSAM_sf"/>
</dbReference>
<feature type="domain" description="Radical SAM core" evidence="8">
    <location>
        <begin position="1"/>
        <end position="227"/>
    </location>
</feature>
<sequence length="376" mass="43667">MKSLSMLIKPASSNCNLKCTYCFYYDICTHRTVKSFGMMKVSLLETIVKKAFNEAEVSCTFAFQGGEPTLVGIKFFKSLITFVKKYNKNNINVFYAIQTNGTTINEDWAKFFKEHNFLVGVSLDGTKEIHDQYRLDDCGKGSFNKIITNINLLNKYNVQYNILSVVHKNTSRHISKIYKFFKKQDFRYLQFIPCLDPINDSRGNYPYSLNAKDYEIFLNKLFDLWFDDFIKGRFISIRYFDDLLSILLGNNPGSCCMNGFCSCEFIIEADGSVYPCDFYVLDKYKLGLIEENSFTELFNSKITEDFIKSSCNHSSECNNCKWYPLCRSGCRRNKEPNFPNNINDNIFCSSFKGFFEKNIDRLTYAAKLIMKNNSKL</sequence>
<dbReference type="NCBIfam" id="TIGR03942">
    <property type="entry name" value="sulfatase_rSAM"/>
    <property type="match status" value="1"/>
</dbReference>
<protein>
    <submittedName>
        <fullName evidence="9">Radical SAM protein</fullName>
    </submittedName>
</protein>
<dbReference type="NCBIfam" id="TIGR04085">
    <property type="entry name" value="rSAM_more_4Fe4S"/>
    <property type="match status" value="1"/>
</dbReference>
<dbReference type="Pfam" id="PF13186">
    <property type="entry name" value="SPASM"/>
    <property type="match status" value="1"/>
</dbReference>
<dbReference type="SFLD" id="SFLDF00289">
    <property type="entry name" value="anaerobic_Cys-type_sulfatase-m"/>
    <property type="match status" value="1"/>
</dbReference>
<dbReference type="InterPro" id="IPR047207">
    <property type="entry name" value="SPASM_anSME"/>
</dbReference>
<dbReference type="PROSITE" id="PS51918">
    <property type="entry name" value="RADICAL_SAM"/>
    <property type="match status" value="1"/>
</dbReference>
<dbReference type="InterPro" id="IPR007197">
    <property type="entry name" value="rSAM"/>
</dbReference>
<evidence type="ECO:0000256" key="7">
    <source>
        <dbReference type="ARBA" id="ARBA00023601"/>
    </source>
</evidence>
<accession>A0A0A0IB41</accession>
<comment type="similarity">
    <text evidence="7">Belongs to the radical SAM superfamily. Anaerobic sulfatase-maturating enzyme family.</text>
</comment>
<dbReference type="GO" id="GO:0016491">
    <property type="term" value="F:oxidoreductase activity"/>
    <property type="evidence" value="ECO:0007669"/>
    <property type="project" value="InterPro"/>
</dbReference>
<keyword evidence="3" id="KW-0949">S-adenosyl-L-methionine</keyword>